<reference evidence="2" key="1">
    <citation type="submission" date="2016-05" db="EMBL/GenBank/DDBJ databases">
        <authorList>
            <person name="Lavstsen T."/>
            <person name="Jespersen J.S."/>
        </authorList>
    </citation>
    <scope>NUCLEOTIDE SEQUENCE</scope>
    <source>
        <tissue evidence="2">Brain</tissue>
    </source>
</reference>
<evidence type="ECO:0000256" key="1">
    <source>
        <dbReference type="SAM" id="MobiDB-lite"/>
    </source>
</evidence>
<gene>
    <name evidence="2" type="primary">Nfu_g_1_012332</name>
</gene>
<feature type="non-terminal residue" evidence="2">
    <location>
        <position position="1"/>
    </location>
</feature>
<evidence type="ECO:0000313" key="2">
    <source>
        <dbReference type="EMBL" id="SBR89121.1"/>
    </source>
</evidence>
<dbReference type="AlphaFoldDB" id="A0A1A8Q6G1"/>
<proteinExistence type="predicted"/>
<dbReference type="EMBL" id="HAEG01011206">
    <property type="protein sequence ID" value="SBR89121.1"/>
    <property type="molecule type" value="Transcribed_RNA"/>
</dbReference>
<organism evidence="2">
    <name type="scientific">Nothobranchius pienaari</name>
    <dbReference type="NCBI Taxonomy" id="704102"/>
    <lineage>
        <taxon>Eukaryota</taxon>
        <taxon>Metazoa</taxon>
        <taxon>Chordata</taxon>
        <taxon>Craniata</taxon>
        <taxon>Vertebrata</taxon>
        <taxon>Euteleostomi</taxon>
        <taxon>Actinopterygii</taxon>
        <taxon>Neopterygii</taxon>
        <taxon>Teleostei</taxon>
        <taxon>Neoteleostei</taxon>
        <taxon>Acanthomorphata</taxon>
        <taxon>Ovalentaria</taxon>
        <taxon>Atherinomorphae</taxon>
        <taxon>Cyprinodontiformes</taxon>
        <taxon>Nothobranchiidae</taxon>
        <taxon>Nothobranchius</taxon>
    </lineage>
</organism>
<feature type="compositionally biased region" description="Basic and acidic residues" evidence="1">
    <location>
        <begin position="87"/>
        <end position="112"/>
    </location>
</feature>
<protein>
    <submittedName>
        <fullName evidence="2">Uncharacterized protein</fullName>
    </submittedName>
</protein>
<name>A0A1A8Q6G1_9TELE</name>
<feature type="region of interest" description="Disordered" evidence="1">
    <location>
        <begin position="49"/>
        <end position="112"/>
    </location>
</feature>
<sequence length="151" mass="16168">GLSCESYQRDNPSFVLPPDPTVLPDVNFQTVCSPAGNLLTHPITSWNRNDDQAGAADSGILPTPPEANVGRGPSAAALQHHGACCHGDGRPGDRRVGVQRQADGEEPHERSLKETRANVCGSGGRFWSKEPGSFRNPKIQHVNVARSGLFH</sequence>
<feature type="non-terminal residue" evidence="2">
    <location>
        <position position="151"/>
    </location>
</feature>
<accession>A0A1A8Q6G1</accession>
<reference evidence="2" key="2">
    <citation type="submission" date="2016-06" db="EMBL/GenBank/DDBJ databases">
        <title>The genome of a short-lived fish provides insights into sex chromosome evolution and the genetic control of aging.</title>
        <authorList>
            <person name="Reichwald K."/>
            <person name="Felder M."/>
            <person name="Petzold A."/>
            <person name="Koch P."/>
            <person name="Groth M."/>
            <person name="Platzer M."/>
        </authorList>
    </citation>
    <scope>NUCLEOTIDE SEQUENCE</scope>
    <source>
        <tissue evidence="2">Brain</tissue>
    </source>
</reference>